<protein>
    <submittedName>
        <fullName evidence="1">Uncharacterized protein</fullName>
    </submittedName>
</protein>
<accession>A0ABV4MRF5</accession>
<name>A0ABV4MRF5_9VIBR</name>
<sequence length="76" mass="8422">MSVTHSENGIEAILRFNEVIDNISDAEFSYSPNQQRAAIILPSELGHLEVVDFGMSLVVRNFNKQGALLQTVTAQF</sequence>
<comment type="caution">
    <text evidence="1">The sequence shown here is derived from an EMBL/GenBank/DDBJ whole genome shotgun (WGS) entry which is preliminary data.</text>
</comment>
<proteinExistence type="predicted"/>
<evidence type="ECO:0000313" key="1">
    <source>
        <dbReference type="EMBL" id="MEZ8719723.1"/>
    </source>
</evidence>
<dbReference type="RefSeq" id="WP_269336682.1">
    <property type="nucleotide sequence ID" value="NZ_JBFSSG010000001.1"/>
</dbReference>
<dbReference type="Proteomes" id="UP001570071">
    <property type="component" value="Unassembled WGS sequence"/>
</dbReference>
<keyword evidence="2" id="KW-1185">Reference proteome</keyword>
<organism evidence="1 2">
    <name type="scientific">Vibrio pomeroyi</name>
    <dbReference type="NCBI Taxonomy" id="198832"/>
    <lineage>
        <taxon>Bacteria</taxon>
        <taxon>Pseudomonadati</taxon>
        <taxon>Pseudomonadota</taxon>
        <taxon>Gammaproteobacteria</taxon>
        <taxon>Vibrionales</taxon>
        <taxon>Vibrionaceae</taxon>
        <taxon>Vibrio</taxon>
    </lineage>
</organism>
<reference evidence="1 2" key="1">
    <citation type="journal article" date="2024" name="ISME J.">
        <title>Tailless and filamentous prophages are predominant in marine Vibrio.</title>
        <authorList>
            <person name="Steensen K."/>
            <person name="Seneca J."/>
            <person name="Bartlau N."/>
            <person name="Yu X.A."/>
            <person name="Hussain F.A."/>
            <person name="Polz M.F."/>
        </authorList>
    </citation>
    <scope>NUCLEOTIDE SEQUENCE [LARGE SCALE GENOMIC DNA]</scope>
    <source>
        <strain evidence="1 2">10N.239.312.F12</strain>
    </source>
</reference>
<dbReference type="EMBL" id="JBFSSG010000001">
    <property type="protein sequence ID" value="MEZ8719723.1"/>
    <property type="molecule type" value="Genomic_DNA"/>
</dbReference>
<gene>
    <name evidence="1" type="ORF">AB6D66_01500</name>
</gene>
<evidence type="ECO:0000313" key="2">
    <source>
        <dbReference type="Proteomes" id="UP001570071"/>
    </source>
</evidence>